<keyword evidence="8" id="KW-0496">Mitochondrion</keyword>
<evidence type="ECO:0000256" key="6">
    <source>
        <dbReference type="ARBA" id="ARBA00022824"/>
    </source>
</evidence>
<dbReference type="InterPro" id="IPR014710">
    <property type="entry name" value="RmlC-like_jellyroll"/>
</dbReference>
<evidence type="ECO:0000256" key="1">
    <source>
        <dbReference type="ARBA" id="ARBA00004141"/>
    </source>
</evidence>
<feature type="region of interest" description="Disordered" evidence="10">
    <location>
        <begin position="1261"/>
        <end position="1281"/>
    </location>
</feature>
<feature type="region of interest" description="Disordered" evidence="10">
    <location>
        <begin position="1544"/>
        <end position="1585"/>
    </location>
</feature>
<proteinExistence type="inferred from homology"/>
<feature type="compositionally biased region" description="Polar residues" evidence="10">
    <location>
        <begin position="50"/>
        <end position="67"/>
    </location>
</feature>
<gene>
    <name evidence="13" type="ORF">FIESC28_02021</name>
</gene>
<sequence>MLGDPNSPSLSSEDLARLPRPSITSWMAVNKPKLNDPEPARIVSDIAEPTTAQSSAAGALATNSRIQAAQLEWERRNQGQSQSRPSTGPPGVSSLRPPQHHRKRESPSSDSSAAKRQNNESYSTAREGALRFTEEEVARQMAELNDASVNSMNSTMHFATGNELLKKYAGQATPSPVPVPVPATKPPAPSFKSPDTMAVGDSIVAITIAEGDRPYSMYPLPSGGTTSARGAAIPPNYKLHDDPALPFICPVRDCRRVFKNLKGLGGHFGAGHCSSTFNDNGDGTLSKIGNYQKSGPGNTPGIIISRNPLPHNAPPPVDPGLSVFATFQQQRISRAQEQLAKRPTRSHETPVYPPSPLSLSGIDKEKYTIRGYIHKHLDPSQEAFHREDIDFMLTLPRQRDLPHGWRHAHTGQTLDINHYACVVAYLVGRGVTGSDQCTANTTRPSARLSQPCIALPNGMSPSAKQAFSTLETCVGCRYWCHLQRRSNACDWCPFPMPRVRATGSGSGRSSSSDDEPTTMEIAEVEAPIVGTVTETVYQNKQPKSDFYKRTKDQPAVAIEKHGHSSPVTTNDHPTVMSGQSQMGNAELEMEDWEVAPGRMKDDSSNNIAFSNSYLTSNHPVTVSEDVSFNVIVLKPGHSSPWTVEDNKLRTCSVAAGKVRVTMGENTFHLGPNGMFVIRPGQACKVENRLYLDSVVHCTTIGDFSLQALASTKSDVELQRRRENYRASYTEDMAAAGGLDSPEPELSNDRDSINVNPGSPPGQLPPLNDYTIKKNDIKEEVIDESPTEPEEVKEEPKGSFTIDPEGELTHDQTTVDIVAVPCPGAHSIRTWSRDGRMGRFFGALSMRDAEGQAEDDRPAPSWIRQGIRREADRARILLYEHPATADGTRLSTLADALLEELEELRKREHQTRPLVFVGHSIGGIIAKMVLTKASRHTRYDDIYRQCYGIAFFGTPHQGSSYFAMPSLSTSIQNLLQLSAPLPCSITDDLRVGNTLLLQLDEDFKSIAHDFRIWTLYETIDSRLSGTNGDVYFTAPLTSIKSAILGMRQETILPLQSDHANIASFGRHNAHTMRLFLKQLSALIGRADEYSREDGNWSLDLEQKVNIEIHGFFEDAPDPLNPAIIRAWSTRLPLREFLRKGPEECLAERLNEVETVDEGRFLRTRGKTARLPTERVDKPAADDTGNNALGISQDGSFHASPPASPIIRPLDADKARAESAPQVISRTPITPLSPVAISPLTHYSTPMQRPSPLIRANFDQDLAVDRLSPPPRGRMDRTLSRSASLGTQASQYEYRDFPPFSQRSRSTIEGFSDDDDIEASPKLPEAIVAIRKVVEDGEKKVTETVIFDEVPVAFSKPQVEARKFIWVHLAYNNPSWVTKIFETLQISNHRNYAPLFNNDFWATRHSRGRHSQHYAYFAKPGCYFSAPRHLSPRGRSSKQTSMSPRSDGGIYTCLFLPYLHFDSYKRLIRRRELILQRLNHGRARPVPESVAKSDSLEAQVIWEFLGHDPPLNCRRTLDQYGYPSLRDTRSRDDDQMLYKLTKERSFAPGLGPGLHGQMSNSSSGSSNSGSRGSKTSSNGDHDEDPEESILNGNVLMVDQLWLWAIDSHTLLSFFPKREGDAIEGPLYQQADLRDSIFNEVNVDLTRQCENALDLAALAVLHAVTVLLDRASHPDLEVFRIFEEAISVLTEKLTNSLKEFRAEGFRDKASAYEPVENKARSIRARHKAEGRRAEEDNRDNTSALLELRDIEDELLILVHLFERQSKVVSSMLSTYARPELRDRTINGRVFLSEALKKLSEYGQQGQEMIERVRSTRDDYDKLLQMVQRQAQVDEVRLSRLHADLASAQSRSVMIFTTFTVIFLPLTFFTGLFGMNTHEWGGENNLSLKTIGTISLPSSFALIVISLVAAWSTRARLAVKWLVRLYRRVVSWIWRTMCKPVVSGIAEMMPQRDERQREERDSRGKKGMLREEMSDFWERHRLERDRGYTVPEKNKKTTIGGKGSWRAKMK</sequence>
<evidence type="ECO:0000256" key="11">
    <source>
        <dbReference type="SAM" id="Phobius"/>
    </source>
</evidence>
<feature type="transmembrane region" description="Helical" evidence="11">
    <location>
        <begin position="1882"/>
        <end position="1908"/>
    </location>
</feature>
<evidence type="ECO:0000256" key="7">
    <source>
        <dbReference type="ARBA" id="ARBA00022989"/>
    </source>
</evidence>
<dbReference type="SUPFAM" id="SSF53474">
    <property type="entry name" value="alpha/beta-Hydrolases"/>
    <property type="match status" value="1"/>
</dbReference>
<evidence type="ECO:0000256" key="4">
    <source>
        <dbReference type="ARBA" id="ARBA00007920"/>
    </source>
</evidence>
<evidence type="ECO:0000256" key="9">
    <source>
        <dbReference type="ARBA" id="ARBA00023136"/>
    </source>
</evidence>
<dbReference type="InterPro" id="IPR011051">
    <property type="entry name" value="RmlC_Cupin_sf"/>
</dbReference>
<keyword evidence="6" id="KW-0256">Endoplasmic reticulum</keyword>
<evidence type="ECO:0000313" key="13">
    <source>
        <dbReference type="EMBL" id="RBR25113.1"/>
    </source>
</evidence>
<dbReference type="Gene3D" id="2.60.120.10">
    <property type="entry name" value="Jelly Rolls"/>
    <property type="match status" value="1"/>
</dbReference>
<feature type="compositionally biased region" description="Acidic residues" evidence="10">
    <location>
        <begin position="780"/>
        <end position="792"/>
    </location>
</feature>
<keyword evidence="14" id="KW-1185">Reference proteome</keyword>
<dbReference type="GO" id="GO:0005739">
    <property type="term" value="C:mitochondrion"/>
    <property type="evidence" value="ECO:0007669"/>
    <property type="project" value="UniProtKB-SubCell"/>
</dbReference>
<dbReference type="GO" id="GO:0016020">
    <property type="term" value="C:membrane"/>
    <property type="evidence" value="ECO:0007669"/>
    <property type="project" value="UniProtKB-SubCell"/>
</dbReference>
<evidence type="ECO:0000256" key="10">
    <source>
        <dbReference type="SAM" id="MobiDB-lite"/>
    </source>
</evidence>
<dbReference type="RefSeq" id="XP_031019704.1">
    <property type="nucleotide sequence ID" value="XM_031156171.1"/>
</dbReference>
<evidence type="ECO:0000256" key="5">
    <source>
        <dbReference type="ARBA" id="ARBA00022692"/>
    </source>
</evidence>
<dbReference type="InterPro" id="IPR045863">
    <property type="entry name" value="CorA_TM1_TM2"/>
</dbReference>
<accession>A0A366S707</accession>
<evidence type="ECO:0000313" key="14">
    <source>
        <dbReference type="Proteomes" id="UP000253153"/>
    </source>
</evidence>
<organism evidence="13 14">
    <name type="scientific">Fusarium coffeatum</name>
    <dbReference type="NCBI Taxonomy" id="231269"/>
    <lineage>
        <taxon>Eukaryota</taxon>
        <taxon>Fungi</taxon>
        <taxon>Dikarya</taxon>
        <taxon>Ascomycota</taxon>
        <taxon>Pezizomycotina</taxon>
        <taxon>Sordariomycetes</taxon>
        <taxon>Hypocreomycetidae</taxon>
        <taxon>Hypocreales</taxon>
        <taxon>Nectriaceae</taxon>
        <taxon>Fusarium</taxon>
        <taxon>Fusarium incarnatum-equiseti species complex</taxon>
    </lineage>
</organism>
<dbReference type="Gene3D" id="1.20.58.340">
    <property type="entry name" value="Magnesium transport protein CorA, transmembrane region"/>
    <property type="match status" value="1"/>
</dbReference>
<name>A0A366S707_9HYPO</name>
<feature type="compositionally biased region" description="Pro residues" evidence="10">
    <location>
        <begin position="175"/>
        <end position="189"/>
    </location>
</feature>
<dbReference type="PROSITE" id="PS00028">
    <property type="entry name" value="ZINC_FINGER_C2H2_1"/>
    <property type="match status" value="1"/>
</dbReference>
<comment type="subcellular location">
    <subcellularLocation>
        <location evidence="3">Endoplasmic reticulum</location>
    </subcellularLocation>
    <subcellularLocation>
        <location evidence="1">Membrane</location>
        <topology evidence="1">Multi-pass membrane protein</topology>
    </subcellularLocation>
    <subcellularLocation>
        <location evidence="2">Mitochondrion</location>
    </subcellularLocation>
</comment>
<dbReference type="Pfam" id="PF05057">
    <property type="entry name" value="DUF676"/>
    <property type="match status" value="1"/>
</dbReference>
<feature type="domain" description="C2H2-type" evidence="12">
    <location>
        <begin position="249"/>
        <end position="272"/>
    </location>
</feature>
<dbReference type="InterPro" id="IPR052374">
    <property type="entry name" value="SERAC1"/>
</dbReference>
<feature type="compositionally biased region" description="Low complexity" evidence="10">
    <location>
        <begin position="1557"/>
        <end position="1576"/>
    </location>
</feature>
<evidence type="ECO:0000256" key="3">
    <source>
        <dbReference type="ARBA" id="ARBA00004240"/>
    </source>
</evidence>
<dbReference type="EMBL" id="QKXC01000043">
    <property type="protein sequence ID" value="RBR25113.1"/>
    <property type="molecule type" value="Genomic_DNA"/>
</dbReference>
<dbReference type="Gene3D" id="3.40.50.1820">
    <property type="entry name" value="alpha/beta hydrolase"/>
    <property type="match status" value="1"/>
</dbReference>
<keyword evidence="7 11" id="KW-1133">Transmembrane helix</keyword>
<keyword evidence="5 11" id="KW-0812">Transmembrane</keyword>
<protein>
    <recommendedName>
        <fullName evidence="12">C2H2-type domain-containing protein</fullName>
    </recommendedName>
</protein>
<dbReference type="GO" id="GO:0005783">
    <property type="term" value="C:endoplasmic reticulum"/>
    <property type="evidence" value="ECO:0007669"/>
    <property type="project" value="UniProtKB-SubCell"/>
</dbReference>
<dbReference type="GO" id="GO:0046873">
    <property type="term" value="F:metal ion transmembrane transporter activity"/>
    <property type="evidence" value="ECO:0007669"/>
    <property type="project" value="InterPro"/>
</dbReference>
<feature type="region of interest" description="Disordered" evidence="10">
    <location>
        <begin position="1984"/>
        <end position="2006"/>
    </location>
</feature>
<dbReference type="PANTHER" id="PTHR48182:SF2">
    <property type="entry name" value="PROTEIN SERAC1"/>
    <property type="match status" value="1"/>
</dbReference>
<reference evidence="13 14" key="1">
    <citation type="submission" date="2018-06" db="EMBL/GenBank/DDBJ databases">
        <title>Fusarium incarnatum-equiseti species complex species 28.</title>
        <authorList>
            <person name="Gardiner D.M."/>
        </authorList>
    </citation>
    <scope>NUCLEOTIDE SEQUENCE [LARGE SCALE GENOMIC DNA]</scope>
    <source>
        <strain evidence="13 14">FIESC_28</strain>
    </source>
</reference>
<dbReference type="Pfam" id="PF01544">
    <property type="entry name" value="CorA"/>
    <property type="match status" value="1"/>
</dbReference>
<dbReference type="InterPro" id="IPR013087">
    <property type="entry name" value="Znf_C2H2_type"/>
</dbReference>
<dbReference type="SUPFAM" id="SSF144083">
    <property type="entry name" value="Magnesium transport protein CorA, transmembrane region"/>
    <property type="match status" value="1"/>
</dbReference>
<feature type="compositionally biased region" description="Polar residues" evidence="10">
    <location>
        <begin position="1"/>
        <end position="12"/>
    </location>
</feature>
<evidence type="ECO:0000259" key="12">
    <source>
        <dbReference type="PROSITE" id="PS00028"/>
    </source>
</evidence>
<evidence type="ECO:0000256" key="8">
    <source>
        <dbReference type="ARBA" id="ARBA00023128"/>
    </source>
</evidence>
<feature type="region of interest" description="Disordered" evidence="10">
    <location>
        <begin position="171"/>
        <end position="196"/>
    </location>
</feature>
<keyword evidence="9 11" id="KW-0472">Membrane</keyword>
<dbReference type="Proteomes" id="UP000253153">
    <property type="component" value="Unassembled WGS sequence"/>
</dbReference>
<feature type="region of interest" description="Disordered" evidence="10">
    <location>
        <begin position="338"/>
        <end position="357"/>
    </location>
</feature>
<feature type="transmembrane region" description="Helical" evidence="11">
    <location>
        <begin position="1849"/>
        <end position="1870"/>
    </location>
</feature>
<dbReference type="InterPro" id="IPR029058">
    <property type="entry name" value="AB_hydrolase_fold"/>
</dbReference>
<dbReference type="InterPro" id="IPR002523">
    <property type="entry name" value="MgTranspt_CorA/ZnTranspt_ZntB"/>
</dbReference>
<feature type="region of interest" description="Disordered" evidence="10">
    <location>
        <begin position="780"/>
        <end position="804"/>
    </location>
</feature>
<dbReference type="OrthoDB" id="361039at2759"/>
<dbReference type="InterPro" id="IPR007751">
    <property type="entry name" value="DUF676_lipase-like"/>
</dbReference>
<evidence type="ECO:0000256" key="2">
    <source>
        <dbReference type="ARBA" id="ARBA00004173"/>
    </source>
</evidence>
<feature type="region of interest" description="Disordered" evidence="10">
    <location>
        <begin position="731"/>
        <end position="768"/>
    </location>
</feature>
<comment type="similarity">
    <text evidence="4">Belongs to the putative lipase ROG1 family.</text>
</comment>
<feature type="region of interest" description="Disordered" evidence="10">
    <location>
        <begin position="1"/>
        <end position="126"/>
    </location>
</feature>
<feature type="compositionally biased region" description="Polar residues" evidence="10">
    <location>
        <begin position="108"/>
        <end position="124"/>
    </location>
</feature>
<comment type="caution">
    <text evidence="13">The sequence shown here is derived from an EMBL/GenBank/DDBJ whole genome shotgun (WGS) entry which is preliminary data.</text>
</comment>
<dbReference type="SUPFAM" id="SSF51182">
    <property type="entry name" value="RmlC-like cupins"/>
    <property type="match status" value="1"/>
</dbReference>
<dbReference type="PANTHER" id="PTHR48182">
    <property type="entry name" value="PROTEIN SERAC1"/>
    <property type="match status" value="1"/>
</dbReference>
<dbReference type="GeneID" id="41991467"/>